<dbReference type="EMBL" id="CP140154">
    <property type="protein sequence ID" value="WQG88461.1"/>
    <property type="molecule type" value="Genomic_DNA"/>
</dbReference>
<gene>
    <name evidence="1" type="ORF">SAMN05661012_01982</name>
    <name evidence="2" type="ORF">SR876_26415</name>
</gene>
<dbReference type="CDD" id="cd19166">
    <property type="entry name" value="HemeO-bac"/>
    <property type="match status" value="1"/>
</dbReference>
<dbReference type="Pfam" id="PF01126">
    <property type="entry name" value="Heme_oxygenase"/>
    <property type="match status" value="1"/>
</dbReference>
<dbReference type="Proteomes" id="UP000183788">
    <property type="component" value="Unassembled WGS sequence"/>
</dbReference>
<keyword evidence="4" id="KW-1185">Reference proteome</keyword>
<dbReference type="Proteomes" id="UP001326715">
    <property type="component" value="Chromosome"/>
</dbReference>
<dbReference type="RefSeq" id="WP_072359434.1">
    <property type="nucleotide sequence ID" value="NZ_CBHWAX010000090.1"/>
</dbReference>
<reference evidence="1 3" key="1">
    <citation type="submission" date="2016-11" db="EMBL/GenBank/DDBJ databases">
        <authorList>
            <person name="Jaros S."/>
            <person name="Januszkiewicz K."/>
            <person name="Wedrychowicz H."/>
        </authorList>
    </citation>
    <scope>NUCLEOTIDE SEQUENCE [LARGE SCALE GENOMIC DNA]</scope>
    <source>
        <strain evidence="1 3">DSM 784</strain>
    </source>
</reference>
<evidence type="ECO:0000313" key="4">
    <source>
        <dbReference type="Proteomes" id="UP001326715"/>
    </source>
</evidence>
<evidence type="ECO:0000313" key="3">
    <source>
        <dbReference type="Proteomes" id="UP000183788"/>
    </source>
</evidence>
<dbReference type="InterPro" id="IPR016053">
    <property type="entry name" value="Haem_Oase-like"/>
</dbReference>
<protein>
    <submittedName>
        <fullName evidence="1 2">Heme oxygenase</fullName>
    </submittedName>
</protein>
<dbReference type="InterPro" id="IPR016084">
    <property type="entry name" value="Haem_Oase-like_multi-hlx"/>
</dbReference>
<name>A0A1K1PHR8_9BACT</name>
<reference evidence="2 4" key="2">
    <citation type="submission" date="2023-11" db="EMBL/GenBank/DDBJ databases">
        <title>MicrobeMod: A computational toolkit for identifying prokaryotic methylation and restriction-modification with nanopore sequencing.</title>
        <authorList>
            <person name="Crits-Christoph A."/>
            <person name="Kang S.C."/>
            <person name="Lee H."/>
            <person name="Ostrov N."/>
        </authorList>
    </citation>
    <scope>NUCLEOTIDE SEQUENCE [LARGE SCALE GENOMIC DNA]</scope>
    <source>
        <strain evidence="2 4">ATCC 23090</strain>
    </source>
</reference>
<evidence type="ECO:0000313" key="1">
    <source>
        <dbReference type="EMBL" id="SFW46987.1"/>
    </source>
</evidence>
<dbReference type="GO" id="GO:0006788">
    <property type="term" value="P:heme oxidation"/>
    <property type="evidence" value="ECO:0007669"/>
    <property type="project" value="InterPro"/>
</dbReference>
<evidence type="ECO:0000313" key="2">
    <source>
        <dbReference type="EMBL" id="WQG88461.1"/>
    </source>
</evidence>
<dbReference type="EMBL" id="FPIZ01000005">
    <property type="protein sequence ID" value="SFW46987.1"/>
    <property type="molecule type" value="Genomic_DNA"/>
</dbReference>
<dbReference type="Gene3D" id="1.20.910.10">
    <property type="entry name" value="Heme oxygenase-like"/>
    <property type="match status" value="1"/>
</dbReference>
<sequence>MIEQLRESTAILHQDLERTLIPVIKQANSPEAYIRLLQLFYGFYYPLEQYIAAHIDTSFPGGFENRRKATQLLQDINVINGAPLDPPPTCTHIPEINDNAQALGVMYVLEGSTLGGQVICQIIQRNLPLPEITQALSFFNGYGEETRTQWDSFVHYLEGYHGTDDQKKRLVEAAADTFRQFKVWAQANA</sequence>
<accession>A0A1K1PHR8</accession>
<organism evidence="1 3">
    <name type="scientific">Chitinophaga sancti</name>
    <dbReference type="NCBI Taxonomy" id="1004"/>
    <lineage>
        <taxon>Bacteria</taxon>
        <taxon>Pseudomonadati</taxon>
        <taxon>Bacteroidota</taxon>
        <taxon>Chitinophagia</taxon>
        <taxon>Chitinophagales</taxon>
        <taxon>Chitinophagaceae</taxon>
        <taxon>Chitinophaga</taxon>
    </lineage>
</organism>
<dbReference type="AlphaFoldDB" id="A0A1K1PHR8"/>
<dbReference type="GO" id="GO:0004392">
    <property type="term" value="F:heme oxygenase (decyclizing) activity"/>
    <property type="evidence" value="ECO:0007669"/>
    <property type="project" value="InterPro"/>
</dbReference>
<proteinExistence type="predicted"/>
<dbReference type="OrthoDB" id="114943at2"/>
<dbReference type="STRING" id="1004.SAMN05661012_01982"/>
<dbReference type="SUPFAM" id="SSF48613">
    <property type="entry name" value="Heme oxygenase-like"/>
    <property type="match status" value="1"/>
</dbReference>